<dbReference type="Gene3D" id="3.40.1110.10">
    <property type="entry name" value="Calcium-transporting ATPase, cytoplasmic domain N"/>
    <property type="match status" value="1"/>
</dbReference>
<evidence type="ECO:0000256" key="1">
    <source>
        <dbReference type="ARBA" id="ARBA00004651"/>
    </source>
</evidence>
<dbReference type="GO" id="GO:0005524">
    <property type="term" value="F:ATP binding"/>
    <property type="evidence" value="ECO:0007669"/>
    <property type="project" value="UniProtKB-UniRule"/>
</dbReference>
<feature type="transmembrane region" description="Helical" evidence="15">
    <location>
        <begin position="157"/>
        <end position="178"/>
    </location>
</feature>
<evidence type="ECO:0000256" key="2">
    <source>
        <dbReference type="ARBA" id="ARBA00006024"/>
    </source>
</evidence>
<dbReference type="PRINTS" id="PR00943">
    <property type="entry name" value="CUATPASE"/>
</dbReference>
<evidence type="ECO:0000256" key="10">
    <source>
        <dbReference type="ARBA" id="ARBA00022842"/>
    </source>
</evidence>
<keyword evidence="17" id="KW-0378">Hydrolase</keyword>
<dbReference type="GO" id="GO:0005886">
    <property type="term" value="C:plasma membrane"/>
    <property type="evidence" value="ECO:0007669"/>
    <property type="project" value="UniProtKB-SubCell"/>
</dbReference>
<dbReference type="PRINTS" id="PR00119">
    <property type="entry name" value="CATATPASE"/>
</dbReference>
<keyword evidence="3" id="KW-0813">Transport</keyword>
<dbReference type="PANTHER" id="PTHR43520">
    <property type="entry name" value="ATP7, ISOFORM B"/>
    <property type="match status" value="1"/>
</dbReference>
<keyword evidence="12 15" id="KW-1133">Transmembrane helix</keyword>
<dbReference type="SUPFAM" id="SSF56784">
    <property type="entry name" value="HAD-like"/>
    <property type="match status" value="1"/>
</dbReference>
<feature type="domain" description="HMA" evidence="16">
    <location>
        <begin position="40"/>
        <end position="106"/>
    </location>
</feature>
<keyword evidence="18" id="KW-1185">Reference proteome</keyword>
<feature type="transmembrane region" description="Helical" evidence="15">
    <location>
        <begin position="374"/>
        <end position="396"/>
    </location>
</feature>
<dbReference type="InterPro" id="IPR027256">
    <property type="entry name" value="P-typ_ATPase_IB"/>
</dbReference>
<dbReference type="AlphaFoldDB" id="A0A3A8A5Y7"/>
<keyword evidence="5" id="KW-0597">Phosphoprotein</keyword>
<evidence type="ECO:0000256" key="7">
    <source>
        <dbReference type="ARBA" id="ARBA00022723"/>
    </source>
</evidence>
<dbReference type="GO" id="GO:0055070">
    <property type="term" value="P:copper ion homeostasis"/>
    <property type="evidence" value="ECO:0007669"/>
    <property type="project" value="TreeGrafter"/>
</dbReference>
<comment type="similarity">
    <text evidence="2 15">Belongs to the cation transport ATPase (P-type) (TC 3.A.3) family. Type IB subfamily.</text>
</comment>
<dbReference type="OrthoDB" id="391538at2"/>
<dbReference type="InterPro" id="IPR023214">
    <property type="entry name" value="HAD_sf"/>
</dbReference>
<accession>A0A3A8A5Y7</accession>
<feature type="transmembrane region" description="Helical" evidence="15">
    <location>
        <begin position="402"/>
        <end position="430"/>
    </location>
</feature>
<keyword evidence="10" id="KW-0460">Magnesium</keyword>
<evidence type="ECO:0000256" key="8">
    <source>
        <dbReference type="ARBA" id="ARBA00022741"/>
    </source>
</evidence>
<feature type="transmembrane region" description="Helical" evidence="15">
    <location>
        <begin position="699"/>
        <end position="715"/>
    </location>
</feature>
<keyword evidence="7 15" id="KW-0479">Metal-binding</keyword>
<evidence type="ECO:0000256" key="4">
    <source>
        <dbReference type="ARBA" id="ARBA00022475"/>
    </source>
</evidence>
<dbReference type="EMBL" id="QFWV02000008">
    <property type="protein sequence ID" value="RKF05605.1"/>
    <property type="molecule type" value="Genomic_DNA"/>
</dbReference>
<keyword evidence="8 15" id="KW-0547">Nucleotide-binding</keyword>
<dbReference type="NCBIfam" id="TIGR01525">
    <property type="entry name" value="ATPase-IB_hvy"/>
    <property type="match status" value="1"/>
</dbReference>
<gene>
    <name evidence="17" type="primary">cadA</name>
    <name evidence="17" type="ORF">DEM25_013350</name>
</gene>
<organism evidence="17 18">
    <name type="scientific">Oceaniradius stylonematis</name>
    <dbReference type="NCBI Taxonomy" id="2184161"/>
    <lineage>
        <taxon>Bacteria</taxon>
        <taxon>Pseudomonadati</taxon>
        <taxon>Pseudomonadota</taxon>
        <taxon>Alphaproteobacteria</taxon>
        <taxon>Hyphomicrobiales</taxon>
        <taxon>Ahrensiaceae</taxon>
        <taxon>Oceaniradius</taxon>
    </lineage>
</organism>
<evidence type="ECO:0000256" key="13">
    <source>
        <dbReference type="ARBA" id="ARBA00023065"/>
    </source>
</evidence>
<dbReference type="SUPFAM" id="SSF81665">
    <property type="entry name" value="Calcium ATPase, transmembrane domain M"/>
    <property type="match status" value="1"/>
</dbReference>
<evidence type="ECO:0000256" key="14">
    <source>
        <dbReference type="ARBA" id="ARBA00023136"/>
    </source>
</evidence>
<dbReference type="InterPro" id="IPR006121">
    <property type="entry name" value="HMA_dom"/>
</dbReference>
<dbReference type="InterPro" id="IPR036163">
    <property type="entry name" value="HMA_dom_sf"/>
</dbReference>
<keyword evidence="11" id="KW-1278">Translocase</keyword>
<evidence type="ECO:0000256" key="15">
    <source>
        <dbReference type="RuleBase" id="RU362081"/>
    </source>
</evidence>
<sequence>MTCCGGNIAADGAVGVSASADFSRAEELLHAGRERNDGTVEYVFSAPDIHCGACISSIERAIRPMHGVAYVRVNLSLRRVTVHLDPAVTGPIEVAGALAALGFPARPVDLGDLDELERKRRDSELLKSLAVAGFASANIMLLSVSVWSGAEGATRDLFHLISALIAIPAVFYAGRVFFRSAWGALRNGRVNMDVPISLAISLATGMSLFEALTGGDKTYFEAATMLLFFLLIGRYLDQRMRERVRTAVVQLSRLSAKGANVLTGDGEMRYLPLDEIEPGMTVRVFAGERLPVDGTVENGLSDVDRSLVTGESLPVTAEAGTALEAGAMNLTGVLDIEVTNTADKSFLAEVRAMMEAAENGRGAYVRAADRAARLYAPFVHSLAAIAFVAWMVITGGDWHTSLYIAIALLIITCPCALGLAVPVVHVIGATRLFENGILMKDGAALERLAEADEAVFDKTGTLTTGTPTVIGCAIERPSDIAIARALAASSGHPASRALLTHLDAGATARGTDIAEHPGLGVEGAFSGGRARLGRRAWVAEIAEDMSDSDRSGGLAFAVEGGPLLAVELGEHVRDGAAAAIEALHNAGIGTRIVSGDAAAQVARLADRLGVTEWHADQSPADKIARIEALRAEGKKVLFVGDGINDAPALAAGHVSMAPASGSDVGRTAADFVFTRDSLEAVTAARGIALRAQALVKQNFGLAFAYNVIAVPIAMAGMVTPLVAAIAMSASSIVVVLNSMRLTRGDPAPAANRPARSALAVGTGSMEAAE</sequence>
<evidence type="ECO:0000256" key="9">
    <source>
        <dbReference type="ARBA" id="ARBA00022840"/>
    </source>
</evidence>
<dbReference type="Proteomes" id="UP000246132">
    <property type="component" value="Unassembled WGS sequence"/>
</dbReference>
<dbReference type="InterPro" id="IPR023298">
    <property type="entry name" value="ATPase_P-typ_TM_dom_sf"/>
</dbReference>
<feature type="transmembrane region" description="Helical" evidence="15">
    <location>
        <begin position="125"/>
        <end position="145"/>
    </location>
</feature>
<dbReference type="NCBIfam" id="TIGR01512">
    <property type="entry name" value="ATPase-IB2_Cd"/>
    <property type="match status" value="1"/>
</dbReference>
<dbReference type="GO" id="GO:0016887">
    <property type="term" value="F:ATP hydrolysis activity"/>
    <property type="evidence" value="ECO:0007669"/>
    <property type="project" value="InterPro"/>
</dbReference>
<dbReference type="NCBIfam" id="TIGR01511">
    <property type="entry name" value="ATPase-IB1_Cu"/>
    <property type="match status" value="1"/>
</dbReference>
<dbReference type="NCBIfam" id="TIGR01494">
    <property type="entry name" value="ATPase_P-type"/>
    <property type="match status" value="1"/>
</dbReference>
<feature type="transmembrane region" description="Helical" evidence="15">
    <location>
        <begin position="190"/>
        <end position="212"/>
    </location>
</feature>
<evidence type="ECO:0000256" key="6">
    <source>
        <dbReference type="ARBA" id="ARBA00022692"/>
    </source>
</evidence>
<dbReference type="InterPro" id="IPR008250">
    <property type="entry name" value="ATPase_P-typ_transduc_dom_A_sf"/>
</dbReference>
<keyword evidence="9 15" id="KW-0067">ATP-binding</keyword>
<reference evidence="17 18" key="1">
    <citation type="journal article" date="2018" name="Int. J. Syst. Bacteriol.">
        <title>Oceaniradius stylonemae gen. nov., sp. nov., isolated from a red alga, Stylonema cornu-cervi.</title>
        <authorList>
            <person name="Jeong S."/>
        </authorList>
    </citation>
    <scope>NUCLEOTIDE SEQUENCE [LARGE SCALE GENOMIC DNA]</scope>
    <source>
        <strain evidence="17 18">StC1</strain>
    </source>
</reference>
<dbReference type="GO" id="GO:0043682">
    <property type="term" value="F:P-type divalent copper transporter activity"/>
    <property type="evidence" value="ECO:0007669"/>
    <property type="project" value="TreeGrafter"/>
</dbReference>
<dbReference type="Pfam" id="PF00122">
    <property type="entry name" value="E1-E2_ATPase"/>
    <property type="match status" value="1"/>
</dbReference>
<dbReference type="Pfam" id="PF00702">
    <property type="entry name" value="Hydrolase"/>
    <property type="match status" value="1"/>
</dbReference>
<protein>
    <submittedName>
        <fullName evidence="17">Cadmium-translocating P-type ATPase</fullName>
        <ecNumber evidence="17">3.6.3.3</ecNumber>
    </submittedName>
</protein>
<comment type="subcellular location">
    <subcellularLocation>
        <location evidence="1">Cell membrane</location>
        <topology evidence="1">Multi-pass membrane protein</topology>
    </subcellularLocation>
</comment>
<dbReference type="CDD" id="cd00371">
    <property type="entry name" value="HMA"/>
    <property type="match status" value="1"/>
</dbReference>
<feature type="transmembrane region" description="Helical" evidence="15">
    <location>
        <begin position="218"/>
        <end position="236"/>
    </location>
</feature>
<dbReference type="EC" id="3.6.3.3" evidence="17"/>
<proteinExistence type="inferred from homology"/>
<evidence type="ECO:0000256" key="11">
    <source>
        <dbReference type="ARBA" id="ARBA00022967"/>
    </source>
</evidence>
<dbReference type="GO" id="GO:0005507">
    <property type="term" value="F:copper ion binding"/>
    <property type="evidence" value="ECO:0007669"/>
    <property type="project" value="TreeGrafter"/>
</dbReference>
<keyword evidence="6 15" id="KW-0812">Transmembrane</keyword>
<evidence type="ECO:0000259" key="16">
    <source>
        <dbReference type="PROSITE" id="PS50846"/>
    </source>
</evidence>
<dbReference type="Gene3D" id="3.40.50.1000">
    <property type="entry name" value="HAD superfamily/HAD-like"/>
    <property type="match status" value="1"/>
</dbReference>
<keyword evidence="14 15" id="KW-0472">Membrane</keyword>
<dbReference type="InterPro" id="IPR001757">
    <property type="entry name" value="P_typ_ATPase"/>
</dbReference>
<dbReference type="InterPro" id="IPR036412">
    <property type="entry name" value="HAD-like_sf"/>
</dbReference>
<evidence type="ECO:0000313" key="17">
    <source>
        <dbReference type="EMBL" id="RKF05605.1"/>
    </source>
</evidence>
<evidence type="ECO:0000256" key="5">
    <source>
        <dbReference type="ARBA" id="ARBA00022553"/>
    </source>
</evidence>
<comment type="caution">
    <text evidence="17">The sequence shown here is derived from an EMBL/GenBank/DDBJ whole genome shotgun (WGS) entry which is preliminary data.</text>
</comment>
<dbReference type="PROSITE" id="PS00154">
    <property type="entry name" value="ATPASE_E1_E2"/>
    <property type="match status" value="1"/>
</dbReference>
<dbReference type="PANTHER" id="PTHR43520:SF5">
    <property type="entry name" value="CATION-TRANSPORTING P-TYPE ATPASE-RELATED"/>
    <property type="match status" value="1"/>
</dbReference>
<dbReference type="SUPFAM" id="SSF81653">
    <property type="entry name" value="Calcium ATPase, transduction domain A"/>
    <property type="match status" value="1"/>
</dbReference>
<dbReference type="RefSeq" id="WP_109766240.1">
    <property type="nucleotide sequence ID" value="NZ_QFWV02000008.1"/>
</dbReference>
<keyword evidence="4 15" id="KW-1003">Cell membrane</keyword>
<dbReference type="Gene3D" id="3.30.70.100">
    <property type="match status" value="1"/>
</dbReference>
<evidence type="ECO:0000313" key="18">
    <source>
        <dbReference type="Proteomes" id="UP000246132"/>
    </source>
</evidence>
<evidence type="ECO:0000256" key="3">
    <source>
        <dbReference type="ARBA" id="ARBA00022448"/>
    </source>
</evidence>
<dbReference type="InterPro" id="IPR059000">
    <property type="entry name" value="ATPase_P-type_domA"/>
</dbReference>
<evidence type="ECO:0000256" key="12">
    <source>
        <dbReference type="ARBA" id="ARBA00022989"/>
    </source>
</evidence>
<keyword evidence="13" id="KW-0406">Ion transport</keyword>
<dbReference type="Gene3D" id="2.70.150.10">
    <property type="entry name" value="Calcium-transporting ATPase, cytoplasmic transduction domain A"/>
    <property type="match status" value="1"/>
</dbReference>
<dbReference type="PROSITE" id="PS50846">
    <property type="entry name" value="HMA_2"/>
    <property type="match status" value="1"/>
</dbReference>
<dbReference type="InterPro" id="IPR023299">
    <property type="entry name" value="ATPase_P-typ_cyto_dom_N"/>
</dbReference>
<dbReference type="SUPFAM" id="SSF55008">
    <property type="entry name" value="HMA, heavy metal-associated domain"/>
    <property type="match status" value="1"/>
</dbReference>
<dbReference type="InterPro" id="IPR018303">
    <property type="entry name" value="ATPase_P-typ_P_site"/>
</dbReference>
<name>A0A3A8A5Y7_9HYPH</name>
<dbReference type="Pfam" id="PF00403">
    <property type="entry name" value="HMA"/>
    <property type="match status" value="1"/>
</dbReference>